<dbReference type="Pfam" id="PF18401">
    <property type="entry name" value="Thioredoxin_13"/>
    <property type="match status" value="1"/>
</dbReference>
<dbReference type="Pfam" id="PF18400">
    <property type="entry name" value="Thioredoxin_12"/>
    <property type="match status" value="1"/>
</dbReference>
<comment type="function">
    <text evidence="10">Recognizes glycoproteins with minor folding defects. Reglucosylates single N-glycans near the misfolded part of the protein, thus providing quality control for protein folding in the endoplasmic reticulum. Reglucosylated proteins are recognized by calreticulin for recycling to the endoplasmic reticulum and refolding or degradation.</text>
</comment>
<dbReference type="InterPro" id="IPR040497">
    <property type="entry name" value="Glyco_transf_24"/>
</dbReference>
<evidence type="ECO:0000256" key="3">
    <source>
        <dbReference type="ARBA" id="ARBA00004922"/>
    </source>
</evidence>
<dbReference type="Pfam" id="PF18402">
    <property type="entry name" value="Thioredoxin_14"/>
    <property type="match status" value="1"/>
</dbReference>
<evidence type="ECO:0000259" key="14">
    <source>
        <dbReference type="Pfam" id="PF18401"/>
    </source>
</evidence>
<evidence type="ECO:0000259" key="13">
    <source>
        <dbReference type="Pfam" id="PF18400"/>
    </source>
</evidence>
<dbReference type="GO" id="GO:0005788">
    <property type="term" value="C:endoplasmic reticulum lumen"/>
    <property type="evidence" value="ECO:0007669"/>
    <property type="project" value="UniProtKB-SubCell"/>
</dbReference>
<dbReference type="Gene3D" id="3.90.550.10">
    <property type="entry name" value="Spore Coat Polysaccharide Biosynthesis Protein SpsA, Chain A"/>
    <property type="match status" value="1"/>
</dbReference>
<keyword evidence="8" id="KW-0256">Endoplasmic reticulum</keyword>
<dbReference type="GO" id="GO:0036503">
    <property type="term" value="P:ERAD pathway"/>
    <property type="evidence" value="ECO:0007669"/>
    <property type="project" value="TreeGrafter"/>
</dbReference>
<comment type="similarity">
    <text evidence="4">Belongs to the glycosyltransferase 8 family.</text>
</comment>
<dbReference type="FunFam" id="3.90.550.10:FF:000004">
    <property type="entry name" value="UDP-glucose glycoprotein glucosyltransferase 1"/>
    <property type="match status" value="1"/>
</dbReference>
<organism evidence="18">
    <name type="scientific">Timema genevievae</name>
    <name type="common">Walking stick</name>
    <dbReference type="NCBI Taxonomy" id="629358"/>
    <lineage>
        <taxon>Eukaryota</taxon>
        <taxon>Metazoa</taxon>
        <taxon>Ecdysozoa</taxon>
        <taxon>Arthropoda</taxon>
        <taxon>Hexapoda</taxon>
        <taxon>Insecta</taxon>
        <taxon>Pterygota</taxon>
        <taxon>Neoptera</taxon>
        <taxon>Polyneoptera</taxon>
        <taxon>Phasmatodea</taxon>
        <taxon>Timematodea</taxon>
        <taxon>Timematoidea</taxon>
        <taxon>Timematidae</taxon>
        <taxon>Timema</taxon>
    </lineage>
</organism>
<feature type="compositionally biased region" description="Basic and acidic residues" evidence="12">
    <location>
        <begin position="286"/>
        <end position="296"/>
    </location>
</feature>
<feature type="domain" description="UGGT thioredoxin-like" evidence="15">
    <location>
        <begin position="546"/>
        <end position="795"/>
    </location>
</feature>
<dbReference type="InterPro" id="IPR040693">
    <property type="entry name" value="UGGT_TRXL_1"/>
</dbReference>
<proteinExistence type="inferred from homology"/>
<dbReference type="Pfam" id="PF18404">
    <property type="entry name" value="Glyco_transf_24"/>
    <property type="match status" value="1"/>
</dbReference>
<evidence type="ECO:0000256" key="2">
    <source>
        <dbReference type="ARBA" id="ARBA00004319"/>
    </source>
</evidence>
<dbReference type="CDD" id="cd06432">
    <property type="entry name" value="GT8_HUGT1_C_like"/>
    <property type="match status" value="1"/>
</dbReference>
<dbReference type="InterPro" id="IPR040525">
    <property type="entry name" value="UGGT_TRXL_4"/>
</dbReference>
<evidence type="ECO:0000259" key="17">
    <source>
        <dbReference type="Pfam" id="PF18404"/>
    </source>
</evidence>
<dbReference type="GO" id="GO:0018279">
    <property type="term" value="P:protein N-linked glycosylation via asparagine"/>
    <property type="evidence" value="ECO:0007669"/>
    <property type="project" value="TreeGrafter"/>
</dbReference>
<evidence type="ECO:0000256" key="12">
    <source>
        <dbReference type="SAM" id="MobiDB-lite"/>
    </source>
</evidence>
<feature type="compositionally biased region" description="Acidic residues" evidence="12">
    <location>
        <begin position="297"/>
        <end position="307"/>
    </location>
</feature>
<dbReference type="PANTHER" id="PTHR11226">
    <property type="entry name" value="UDP-GLUCOSE GLYCOPROTEIN:GLUCOSYLTRANSFERASE"/>
    <property type="match status" value="1"/>
</dbReference>
<evidence type="ECO:0008006" key="19">
    <source>
        <dbReference type="Google" id="ProtNLM"/>
    </source>
</evidence>
<dbReference type="InterPro" id="IPR029044">
    <property type="entry name" value="Nucleotide-diphossugar_trans"/>
</dbReference>
<evidence type="ECO:0000256" key="8">
    <source>
        <dbReference type="ARBA" id="ARBA00022824"/>
    </source>
</evidence>
<comment type="subcellular location">
    <subcellularLocation>
        <location evidence="2">Endoplasmic reticulum lumen</location>
    </subcellularLocation>
</comment>
<feature type="domain" description="UGGT thioredoxin-like" evidence="13">
    <location>
        <begin position="52"/>
        <end position="228"/>
    </location>
</feature>
<accession>A0A7R9PPL3</accession>
<dbReference type="GO" id="GO:0051082">
    <property type="term" value="F:unfolded protein binding"/>
    <property type="evidence" value="ECO:0007669"/>
    <property type="project" value="TreeGrafter"/>
</dbReference>
<dbReference type="InterPro" id="IPR009448">
    <property type="entry name" value="UDP-g_GGtrans"/>
</dbReference>
<evidence type="ECO:0000256" key="1">
    <source>
        <dbReference type="ARBA" id="ARBA00001913"/>
    </source>
</evidence>
<reference evidence="18" key="1">
    <citation type="submission" date="2020-11" db="EMBL/GenBank/DDBJ databases">
        <authorList>
            <person name="Tran Van P."/>
        </authorList>
    </citation>
    <scope>NUCLEOTIDE SEQUENCE</scope>
</reference>
<gene>
    <name evidence="18" type="ORF">TGEB3V08_LOCUS7827</name>
</gene>
<dbReference type="EMBL" id="OE842688">
    <property type="protein sequence ID" value="CAD7601098.1"/>
    <property type="molecule type" value="Genomic_DNA"/>
</dbReference>
<evidence type="ECO:0000256" key="10">
    <source>
        <dbReference type="ARBA" id="ARBA00045874"/>
    </source>
</evidence>
<dbReference type="Pfam" id="PF18403">
    <property type="entry name" value="Thioredoxin_15"/>
    <property type="match status" value="1"/>
</dbReference>
<dbReference type="GO" id="GO:0003980">
    <property type="term" value="F:UDP-glucose:glycoprotein glucosyltransferase activity"/>
    <property type="evidence" value="ECO:0007669"/>
    <property type="project" value="InterPro"/>
</dbReference>
<dbReference type="UniPathway" id="UPA00378"/>
<dbReference type="InterPro" id="IPR040694">
    <property type="entry name" value="UGGT_TRXL_2"/>
</dbReference>
<evidence type="ECO:0000256" key="4">
    <source>
        <dbReference type="ARBA" id="ARBA00006351"/>
    </source>
</evidence>
<evidence type="ECO:0000313" key="18">
    <source>
        <dbReference type="EMBL" id="CAD7601098.1"/>
    </source>
</evidence>
<dbReference type="Pfam" id="PF06427">
    <property type="entry name" value="UDP-g_GGTase"/>
    <property type="match status" value="1"/>
</dbReference>
<sequence length="1753" mass="197862">MDIVFFVLKMHYLSLKMWWPLPLVALNALVILATKQQRTKSVTTLIDAQWEATPVVLEVAEYLADENPDYLWSFVDSVNHLEPPLVETSPDKARYERVLTAVSGVLTSTQLSVLKLALSLHIYSPKVEMYAQMARERGVLCPVAVDFAGRLTCDLTELKTLLIQTLTSQPRAGVKLYELDHHYPGSENASTVAVLYGELGTPELALFHELLKIHAAAGTVDYVLRHHVKVLVGILCGDHSYRLFKVLVGILCLGINSTHVKERPQRKVRLSGYGVELQIKSTEYKAQDDTQVKGEESSDSSDQDDDEQEVQGFNFNRLGYTIARLSHYYTLLLVCPKDTHLLDCLTDTLLLDCPKDTQLLDYTRLIDCLTDTRLLDCPIVGPRSLYPDLKEDLEVFRQHLLDSSSDMAPLKVWQVQELSLQAAERIMSAPREEALKLMTTIAQNFPLQAKSLVRTPVSEALKKEVKLNQDMFSSSLNLQPTDTALFINGMFFDLDVVDMISLLDVVRQELRVLEGLYKIGISESRMSSILALDFSGASSSNQEYAIDIRDSAVMWVNDIEHDKQYRRWSDSLMELLRPTFPGMLRSIRRNLYHLVIIADPAKLETRPLLKLAESFYVHTAPLRVGLVFAVNPDEMVSGLEDPGVAMLNAFNYASEQKDAYSGLAFITDVYAAVKEDRDITVEDVRSQLKSKYPQGNVEEILGEDSEYSTGRKLAKDFLERSGFRRHPQCLAHQVLLNGVPLSDKSLTSDEFEEAVLTEIMSQTPTFQKAVYKGEFSDSDDSLDFIMNQANVMPRSDTLASSTHCQIGALNDRILNQDNQYYLDMSGVFPTNTKTDNFLSLSTRDKTAMLVAQMRYFSTRRQRGDDGHQVILTHWVVGDMDSSEGRHLLHQALEQMLSSGSVRVGLLVNPRHNSGSQLLNQLVLAALETLPPNQASHYISTILASDTLSQAINSGEKEPQDVIMQGVDLSNLTLVWQQFKSDLTTLNTHQTYSRTVLNLSPGARAVVTNGRVLGPLDAGERFTTDDFSLLERFNMNNYGDKLLAVLKKQGDEDAQGPLTQLMVSWIGTSYEGGPGPPASVVKLPPRNPSEPILDLVAVVDPVSRGAQKVGPILSVLQEVLNCNIRLFLNCVEKHSDMPLKSFYRFVLEPELQFVGEGHHSHGPVARFTNMPESILFTQNMHVPENWLVESVRSLYDLDNIRLEDVDSGVHSEFELEYLLLEGHCFEASMGNPPRGLQITLGTELEPVKVDTIVMANLGYFQLKANPGAWTLRLRQGRSAEIFDIVSQEGTDTPTNSSDIKVLVSSFKSHVLKLKVSKKPDKMHMDLLSEDDSAATAGLWGSITSFSRWNLTCHIRVKQPLVWRTDISSEAPLTHHGFVWGTDTSSEAPLTCHSCVWITDTSSEALLTGLPQGGTLPGFPDEGHPSARERKPLVLSGYVSCVPSTFGGSSKDEDDKEQKINIFSVASGHLYERFLRIMMLSVLKHTNTPVKFWFLKNYLSPTLKDYLPHMAQEYGFEYELVQYKWPRWLHQQREKQRIIWGYKILFLDVLFPLDVKKIIFVDADQVVRADMKELVDLDLGGAPYGYTPFCESRTEMEGFRFWKTGYWRNHLQGRRYHISALYVVDLRRFRRIAAGDRLRGQYQALSQDPNSLSNLDQDLPNNMIHQVAIKSLPQEWLWCETWCDNDSKRFAKTIDLCNNPLTKEAKLTAAMRIVEEWKDYDAELKRIQKKMDDSQAEDISEVHQHTHTIDSHSEL</sequence>
<evidence type="ECO:0000259" key="15">
    <source>
        <dbReference type="Pfam" id="PF18402"/>
    </source>
</evidence>
<name>A0A7R9PPL3_TIMGE</name>
<keyword evidence="9" id="KW-0325">Glycoprotein</keyword>
<comment type="cofactor">
    <cofactor evidence="1">
        <name>Ca(2+)</name>
        <dbReference type="ChEBI" id="CHEBI:29108"/>
    </cofactor>
</comment>
<dbReference type="InterPro" id="IPR040692">
    <property type="entry name" value="UGGT_TRXL_3"/>
</dbReference>
<feature type="compositionally biased region" description="Basic and acidic residues" evidence="12">
    <location>
        <begin position="1738"/>
        <end position="1753"/>
    </location>
</feature>
<comment type="catalytic activity">
    <reaction evidence="11">
        <text>N(4)-(alpha-D-Man-(1-&gt;2)-alpha-D-Man-(1-&gt;2)-alpha-D-Man-(1-&gt;3)-[alpha-D-Man-(1-&gt;2)-alpha-D-Man-(1-&gt;3)-[alpha-D-Man-(1-&gt;2)-alpha-D-Man-(1-&gt;6)]-alpha-D-Man-(1-&gt;6)]-beta-D-Man-(1-&gt;4)-beta-D-GlcNAc-(1-&gt;4)-beta-D-GlcNAc)-L-asparaginyl-[protein] (N-glucan mannose isomer 9A1,2,3B1,2,3) + UDP-alpha-D-glucose = N(4)-(alpha-D-Glc-(1-&gt;3)-alpha-D-Man-(1-&gt;2)-alpha-D-Man-(1-&gt;2)-alpha-D-Man-(1-&gt;3)-[alpha-D-Man-(1-&gt;2)-alpha-D-Man-(1-&gt;3)-[alpha-D-Man-(1-&gt;2)-alpha-D-Man-(1-&gt;6)]-alpha-D-Man-(1-&gt;6)]-beta-D-Man-(1-&gt;4)-beta-D-GlcNAc-(1-&gt;4)-beta-D-GlcNAc)-L-asparaginyl-[protein] + UDP + H(+)</text>
        <dbReference type="Rhea" id="RHEA:61304"/>
        <dbReference type="Rhea" id="RHEA-COMP:14356"/>
        <dbReference type="Rhea" id="RHEA-COMP:14357"/>
        <dbReference type="ChEBI" id="CHEBI:15378"/>
        <dbReference type="ChEBI" id="CHEBI:58223"/>
        <dbReference type="ChEBI" id="CHEBI:58885"/>
        <dbReference type="ChEBI" id="CHEBI:59080"/>
        <dbReference type="ChEBI" id="CHEBI:139493"/>
    </reaction>
</comment>
<evidence type="ECO:0000256" key="6">
    <source>
        <dbReference type="ARBA" id="ARBA00022679"/>
    </source>
</evidence>
<dbReference type="SUPFAM" id="SSF53448">
    <property type="entry name" value="Nucleotide-diphospho-sugar transferases"/>
    <property type="match status" value="1"/>
</dbReference>
<evidence type="ECO:0000259" key="16">
    <source>
        <dbReference type="Pfam" id="PF18403"/>
    </source>
</evidence>
<dbReference type="PANTHER" id="PTHR11226:SF0">
    <property type="entry name" value="UDP-GLUCOSE:GLYCOPROTEIN GLUCOSYLTRANSFERASE"/>
    <property type="match status" value="1"/>
</dbReference>
<evidence type="ECO:0000256" key="11">
    <source>
        <dbReference type="ARBA" id="ARBA00048456"/>
    </source>
</evidence>
<comment type="pathway">
    <text evidence="3">Protein modification; protein glycosylation.</text>
</comment>
<feature type="domain" description="UGGT thioredoxin-like" evidence="14">
    <location>
        <begin position="404"/>
        <end position="537"/>
    </location>
</feature>
<evidence type="ECO:0000256" key="5">
    <source>
        <dbReference type="ARBA" id="ARBA00022676"/>
    </source>
</evidence>
<feature type="domain" description="Glucosyltransferase 24 catalytic" evidence="17">
    <location>
        <begin position="1458"/>
        <end position="1724"/>
    </location>
</feature>
<keyword evidence="7" id="KW-0732">Signal</keyword>
<keyword evidence="5" id="KW-0328">Glycosyltransferase</keyword>
<evidence type="ECO:0000256" key="9">
    <source>
        <dbReference type="ARBA" id="ARBA00023180"/>
    </source>
</evidence>
<feature type="region of interest" description="Disordered" evidence="12">
    <location>
        <begin position="1729"/>
        <end position="1753"/>
    </location>
</feature>
<feature type="region of interest" description="Disordered" evidence="12">
    <location>
        <begin position="286"/>
        <end position="307"/>
    </location>
</feature>
<feature type="domain" description="UDP-glucose:glycoprotein glucosyltransferase thioredoxin-like" evidence="16">
    <location>
        <begin position="844"/>
        <end position="1057"/>
    </location>
</feature>
<keyword evidence="6" id="KW-0808">Transferase</keyword>
<evidence type="ECO:0000256" key="7">
    <source>
        <dbReference type="ARBA" id="ARBA00022729"/>
    </source>
</evidence>
<protein>
    <recommendedName>
        <fullName evidence="19">UDP-glucose:glycoprotein glucosyltransferase</fullName>
    </recommendedName>
</protein>